<evidence type="ECO:0000256" key="3">
    <source>
        <dbReference type="ARBA" id="ARBA00023027"/>
    </source>
</evidence>
<dbReference type="RefSeq" id="WP_012564631.1">
    <property type="nucleotide sequence ID" value="NC_011386.1"/>
</dbReference>
<dbReference type="SUPFAM" id="SSF53720">
    <property type="entry name" value="ALDH-like"/>
    <property type="match status" value="1"/>
</dbReference>
<evidence type="ECO:0000313" key="6">
    <source>
        <dbReference type="Proteomes" id="UP000007730"/>
    </source>
</evidence>
<dbReference type="GO" id="GO:0006574">
    <property type="term" value="P:L-valine catabolic process"/>
    <property type="evidence" value="ECO:0007669"/>
    <property type="project" value="TreeGrafter"/>
</dbReference>
<name>B6JJL3_AFIC5</name>
<dbReference type="InterPro" id="IPR015590">
    <property type="entry name" value="Aldehyde_DH_dom"/>
</dbReference>
<evidence type="ECO:0000256" key="1">
    <source>
        <dbReference type="ARBA" id="ARBA00013048"/>
    </source>
</evidence>
<sequence>MNAVTELQVNTISHWINGKPFAATSGRTSDVFNPAIGAVSARVSLGSAADVDAAVDAAKAAFPEWSETPPLRRARILFKFKELLDRNHDKLAELITREHGKVFSDAKGEVIRGIEVVEFACGIPTLLKSEFTDNIGGGIDNWNLRQPLGVVAGITPFNFPVMVPMWMVPVALACGNTFVLKPSERDPSPSLLIAELLKEAGLPDGVFNVVQGDKIAVDTLLEHPDVEALSFVGSTPIAEYIYKEGTSRGKRVQALGGAKNHLVVMPDANLDQVVDALIGAAYGSAGERCMAISVAVTVGDVADELVPRLAERARTLKIRNGMDSEAEMGPLVTSIHQAKVEGYIAKGQGEGATLVVDGRGHEVEGHEKGFYVGGTLFDHVTPNMTIYKDEIFGPVLSVVRVRDLAEAVELINAHEFGNGVSCYTSDGGVARAFSRQIKVGMVGINVPIPVPMAWHSFGGWKRSLFGDHHAYGEEGIRFYTRYKSIMQRWPSSIGKGAEFTMPVAK</sequence>
<dbReference type="NCBIfam" id="TIGR01722">
    <property type="entry name" value="MMSDH"/>
    <property type="match status" value="1"/>
</dbReference>
<evidence type="ECO:0000313" key="5">
    <source>
        <dbReference type="EMBL" id="AEI05356.1"/>
    </source>
</evidence>
<evidence type="ECO:0000259" key="4">
    <source>
        <dbReference type="Pfam" id="PF00171"/>
    </source>
</evidence>
<dbReference type="GO" id="GO:0006210">
    <property type="term" value="P:thymine catabolic process"/>
    <property type="evidence" value="ECO:0007669"/>
    <property type="project" value="TreeGrafter"/>
</dbReference>
<dbReference type="InterPro" id="IPR016162">
    <property type="entry name" value="Ald_DH_N"/>
</dbReference>
<dbReference type="CDD" id="cd07085">
    <property type="entry name" value="ALDH_F6_MMSDH"/>
    <property type="match status" value="1"/>
</dbReference>
<dbReference type="OrthoDB" id="9812625at2"/>
<keyword evidence="2 5" id="KW-0560">Oxidoreductase</keyword>
<dbReference type="eggNOG" id="COG1012">
    <property type="taxonomic scope" value="Bacteria"/>
</dbReference>
<proteinExistence type="predicted"/>
<dbReference type="Pfam" id="PF00171">
    <property type="entry name" value="Aldedh"/>
    <property type="match status" value="1"/>
</dbReference>
<dbReference type="InterPro" id="IPR016161">
    <property type="entry name" value="Ald_DH/histidinol_DH"/>
</dbReference>
<dbReference type="PATRIC" id="fig|504832.7.peg.662"/>
<dbReference type="STRING" id="504832.OCA5_c06330"/>
<organism evidence="5 6">
    <name type="scientific">Afipia carboxidovorans (strain ATCC 49405 / DSM 1227 / KCTC 32145 / OM5)</name>
    <name type="common">Oligotropha carboxidovorans</name>
    <dbReference type="NCBI Taxonomy" id="504832"/>
    <lineage>
        <taxon>Bacteria</taxon>
        <taxon>Pseudomonadati</taxon>
        <taxon>Pseudomonadota</taxon>
        <taxon>Alphaproteobacteria</taxon>
        <taxon>Hyphomicrobiales</taxon>
        <taxon>Nitrobacteraceae</taxon>
        <taxon>Afipia</taxon>
    </lineage>
</organism>
<dbReference type="KEGG" id="oca:OCAR_7504"/>
<dbReference type="PANTHER" id="PTHR43866:SF4">
    <property type="entry name" value="MALONATE-SEMIALDEHYDE DEHYDROGENASE"/>
    <property type="match status" value="1"/>
</dbReference>
<keyword evidence="3" id="KW-0520">NAD</keyword>
<dbReference type="PROSITE" id="PS00070">
    <property type="entry name" value="ALDEHYDE_DEHYDR_CYS"/>
    <property type="match status" value="1"/>
</dbReference>
<dbReference type="EC" id="1.2.1.27" evidence="1"/>
<dbReference type="FunFam" id="3.40.605.10:FF:000003">
    <property type="entry name" value="Methylmalonate-semialdehyde dehydrogenase [acylating]"/>
    <property type="match status" value="1"/>
</dbReference>
<dbReference type="GO" id="GO:0004491">
    <property type="term" value="F:methylmalonate-semialdehyde dehydrogenase (acylating, NAD) activity"/>
    <property type="evidence" value="ECO:0007669"/>
    <property type="project" value="UniProtKB-EC"/>
</dbReference>
<protein>
    <recommendedName>
        <fullName evidence="1">methylmalonate-semialdehyde dehydrogenase (CoA acylating)</fullName>
        <ecNumber evidence="1">1.2.1.27</ecNumber>
    </recommendedName>
</protein>
<dbReference type="PANTHER" id="PTHR43866">
    <property type="entry name" value="MALONATE-SEMIALDEHYDE DEHYDROGENASE"/>
    <property type="match status" value="1"/>
</dbReference>
<dbReference type="HOGENOM" id="CLU_005391_1_10_5"/>
<dbReference type="InterPro" id="IPR010061">
    <property type="entry name" value="MeMal-semiAld_DH"/>
</dbReference>
<dbReference type="AlphaFoldDB" id="B6JJL3"/>
<dbReference type="Proteomes" id="UP000007730">
    <property type="component" value="Chromosome"/>
</dbReference>
<gene>
    <name evidence="5" type="primary">iolA</name>
    <name evidence="5" type="ordered locus">OCA5_c06330</name>
</gene>
<dbReference type="Gene3D" id="3.40.309.10">
    <property type="entry name" value="Aldehyde Dehydrogenase, Chain A, domain 2"/>
    <property type="match status" value="1"/>
</dbReference>
<dbReference type="InterPro" id="IPR016160">
    <property type="entry name" value="Ald_DH_CS_CYS"/>
</dbReference>
<reference evidence="5 6" key="1">
    <citation type="journal article" date="2011" name="J. Bacteriol.">
        <title>Complete genome sequences of the chemolithoautotrophic Oligotropha carboxidovorans strains OM4 and OM5.</title>
        <authorList>
            <person name="Volland S."/>
            <person name="Rachinger M."/>
            <person name="Strittmatter A."/>
            <person name="Daniel R."/>
            <person name="Gottschalk G."/>
            <person name="Meyer O."/>
        </authorList>
    </citation>
    <scope>NUCLEOTIDE SEQUENCE [LARGE SCALE GENOMIC DNA]</scope>
    <source>
        <strain evidence="6">ATCC 49405 / DSM 1227 / KCTC 32145 / OM5</strain>
    </source>
</reference>
<dbReference type="EMBL" id="CP002826">
    <property type="protein sequence ID" value="AEI05356.1"/>
    <property type="molecule type" value="Genomic_DNA"/>
</dbReference>
<dbReference type="Gene3D" id="3.40.605.10">
    <property type="entry name" value="Aldehyde Dehydrogenase, Chain A, domain 1"/>
    <property type="match status" value="1"/>
</dbReference>
<evidence type="ECO:0000256" key="2">
    <source>
        <dbReference type="ARBA" id="ARBA00023002"/>
    </source>
</evidence>
<dbReference type="FunFam" id="3.40.309.10:FF:000002">
    <property type="entry name" value="Methylmalonate-semialdehyde dehydrogenase (Acylating)"/>
    <property type="match status" value="1"/>
</dbReference>
<keyword evidence="6" id="KW-1185">Reference proteome</keyword>
<dbReference type="KEGG" id="ocg:OCA5_c06330"/>
<feature type="domain" description="Aldehyde dehydrogenase" evidence="4">
    <location>
        <begin position="24"/>
        <end position="485"/>
    </location>
</feature>
<dbReference type="InterPro" id="IPR016163">
    <property type="entry name" value="Ald_DH_C"/>
</dbReference>
<accession>B6JJL3</accession>